<gene>
    <name evidence="2" type="ORF">LU297_07140</name>
</gene>
<evidence type="ECO:0000256" key="1">
    <source>
        <dbReference type="SAM" id="Phobius"/>
    </source>
</evidence>
<dbReference type="Proteomes" id="UP001063782">
    <property type="component" value="Chromosome"/>
</dbReference>
<protein>
    <submittedName>
        <fullName evidence="2">Prepilin-type N-terminal cleavage/methylation domain-containing protein</fullName>
    </submittedName>
</protein>
<evidence type="ECO:0000313" key="2">
    <source>
        <dbReference type="EMBL" id="UXZ04360.1"/>
    </source>
</evidence>
<proteinExistence type="predicted"/>
<evidence type="ECO:0000313" key="3">
    <source>
        <dbReference type="Proteomes" id="UP001063782"/>
    </source>
</evidence>
<accession>A0ABY6F2N7</accession>
<keyword evidence="1" id="KW-1133">Transmembrane helix</keyword>
<dbReference type="RefSeq" id="WP_263075848.1">
    <property type="nucleotide sequence ID" value="NZ_CP089977.1"/>
</dbReference>
<dbReference type="EMBL" id="CP089977">
    <property type="protein sequence ID" value="UXZ04360.1"/>
    <property type="molecule type" value="Genomic_DNA"/>
</dbReference>
<dbReference type="PROSITE" id="PS00409">
    <property type="entry name" value="PROKAR_NTER_METHYL"/>
    <property type="match status" value="1"/>
</dbReference>
<dbReference type="Gene3D" id="3.30.700.10">
    <property type="entry name" value="Glycoprotein, Type 4 Pilin"/>
    <property type="match status" value="1"/>
</dbReference>
<dbReference type="Pfam" id="PF07963">
    <property type="entry name" value="N_methyl"/>
    <property type="match status" value="1"/>
</dbReference>
<dbReference type="NCBIfam" id="TIGR02532">
    <property type="entry name" value="IV_pilin_GFxxxE"/>
    <property type="match status" value="1"/>
</dbReference>
<organism evidence="2 3">
    <name type="scientific">Moraxella nasicaprae</name>
    <dbReference type="NCBI Taxonomy" id="2904122"/>
    <lineage>
        <taxon>Bacteria</taxon>
        <taxon>Pseudomonadati</taxon>
        <taxon>Pseudomonadota</taxon>
        <taxon>Gammaproteobacteria</taxon>
        <taxon>Moraxellales</taxon>
        <taxon>Moraxellaceae</taxon>
        <taxon>Moraxella</taxon>
    </lineage>
</organism>
<dbReference type="SUPFAM" id="SSF54523">
    <property type="entry name" value="Pili subunits"/>
    <property type="match status" value="1"/>
</dbReference>
<keyword evidence="1" id="KW-0812">Transmembrane</keyword>
<keyword evidence="3" id="KW-1185">Reference proteome</keyword>
<keyword evidence="1" id="KW-0472">Membrane</keyword>
<dbReference type="InterPro" id="IPR012902">
    <property type="entry name" value="N_methyl_site"/>
</dbReference>
<sequence>MRPIKGFTLIEMMVVLMIVAVLAMFAYPAYQALMARVESKNISSTLLETFRRAKISAMMHQKDTIMCLTNASGHCDRYGQAGVLVFVDNNYNNRFDNLDILVHSQQFELRYGKLQMNASLGRSHMKFMGDTAKPRGNFGNIRYCSDANQQLSHQIVLNMHGNLSVKKEKTTEHCQ</sequence>
<feature type="transmembrane region" description="Helical" evidence="1">
    <location>
        <begin position="12"/>
        <end position="30"/>
    </location>
</feature>
<reference evidence="2" key="1">
    <citation type="submission" date="2021-12" db="EMBL/GenBank/DDBJ databases">
        <title>taxonomy of Moraxella sp. ZY201224.</title>
        <authorList>
            <person name="Li F."/>
        </authorList>
    </citation>
    <scope>NUCLEOTIDE SEQUENCE</scope>
    <source>
        <strain evidence="2">ZY201224</strain>
    </source>
</reference>
<name>A0ABY6F2N7_9GAMM</name>
<dbReference type="InterPro" id="IPR045584">
    <property type="entry name" value="Pilin-like"/>
</dbReference>